<comment type="caution">
    <text evidence="3">The sequence shown here is derived from an EMBL/GenBank/DDBJ whole genome shotgun (WGS) entry which is preliminary data.</text>
</comment>
<evidence type="ECO:0000313" key="3">
    <source>
        <dbReference type="EMBL" id="MDN3592217.1"/>
    </source>
</evidence>
<dbReference type="Gene3D" id="3.40.50.1820">
    <property type="entry name" value="alpha/beta hydrolase"/>
    <property type="match status" value="1"/>
</dbReference>
<dbReference type="SUPFAM" id="SSF53474">
    <property type="entry name" value="alpha/beta-Hydrolases"/>
    <property type="match status" value="1"/>
</dbReference>
<keyword evidence="1 3" id="KW-0378">Hydrolase</keyword>
<feature type="domain" description="AB hydrolase-1" evidence="2">
    <location>
        <begin position="14"/>
        <end position="248"/>
    </location>
</feature>
<dbReference type="RefSeq" id="WP_238227740.1">
    <property type="nucleotide sequence ID" value="NZ_BPQD01000037.1"/>
</dbReference>
<accession>A0ABT8BJ77</accession>
<dbReference type="EMBL" id="JAUFPX010000016">
    <property type="protein sequence ID" value="MDN3592217.1"/>
    <property type="molecule type" value="Genomic_DNA"/>
</dbReference>
<dbReference type="InterPro" id="IPR050266">
    <property type="entry name" value="AB_hydrolase_sf"/>
</dbReference>
<keyword evidence="4" id="KW-1185">Reference proteome</keyword>
<protein>
    <submittedName>
        <fullName evidence="3">Alpha/beta hydrolase</fullName>
    </submittedName>
</protein>
<dbReference type="InterPro" id="IPR027056">
    <property type="entry name" value="Gluconate_2DH_su3"/>
</dbReference>
<sequence>MSNASASPPPTLFCLHFLGGSAREWEDTKRYLDPHLICIPLDLPGFGDAAHIARTSVDEMADYVIDRIAERGQSRWWIAGHSMGAKIALVIARRAEDGDPKLAGLDGLVLLAGSPPSPEPMSDDKRRDMIAWISADEKTRTLRAGAFIDQNTGAPLNEAARTAAIDDVLRADPKAWTAWLQEGSREDWRRRIGILRTPALVLSGSKDADLGPAAQICLMLPHLANARHVVIEGASHLLPIECPKAVADLICEMRTLPIAVASDPACVLDSYASLIASHRVNSRLRAALAARASAGSAPYRPCVLDAVEFSILRALIDRVLPQSSDTCIDIGARIEARLSDGFGDGWRFADLPSDGEAYAAALRTLDAAARATHGIGFTALPDETKEALITAVAAGELPTVAGDLDGRQMTKWFEDLRSDAVRIYLAHPAALARLGFSGIGAGGDDVADMPGFSEFRINSREPWEPISEAEAGR</sequence>
<organism evidence="3 4">
    <name type="scientific">Methylobacterium adhaesivum</name>
    <dbReference type="NCBI Taxonomy" id="333297"/>
    <lineage>
        <taxon>Bacteria</taxon>
        <taxon>Pseudomonadati</taxon>
        <taxon>Pseudomonadota</taxon>
        <taxon>Alphaproteobacteria</taxon>
        <taxon>Hyphomicrobiales</taxon>
        <taxon>Methylobacteriaceae</taxon>
        <taxon>Methylobacterium</taxon>
    </lineage>
</organism>
<proteinExistence type="predicted"/>
<dbReference type="Proteomes" id="UP001224644">
    <property type="component" value="Unassembled WGS sequence"/>
</dbReference>
<name>A0ABT8BJ77_9HYPH</name>
<dbReference type="InterPro" id="IPR000073">
    <property type="entry name" value="AB_hydrolase_1"/>
</dbReference>
<evidence type="ECO:0000313" key="4">
    <source>
        <dbReference type="Proteomes" id="UP001224644"/>
    </source>
</evidence>
<reference evidence="4" key="1">
    <citation type="journal article" date="2019" name="Int. J. Syst. Evol. Microbiol.">
        <title>The Global Catalogue of Microorganisms (GCM) 10K type strain sequencing project: providing services to taxonomists for standard genome sequencing and annotation.</title>
        <authorList>
            <consortium name="The Broad Institute Genomics Platform"/>
            <consortium name="The Broad Institute Genome Sequencing Center for Infectious Disease"/>
            <person name="Wu L."/>
            <person name="Ma J."/>
        </authorList>
    </citation>
    <scope>NUCLEOTIDE SEQUENCE [LARGE SCALE GENOMIC DNA]</scope>
    <source>
        <strain evidence="4">CECT 7069</strain>
    </source>
</reference>
<dbReference type="GO" id="GO:0016787">
    <property type="term" value="F:hydrolase activity"/>
    <property type="evidence" value="ECO:0007669"/>
    <property type="project" value="UniProtKB-KW"/>
</dbReference>
<dbReference type="Pfam" id="PF12697">
    <property type="entry name" value="Abhydrolase_6"/>
    <property type="match status" value="1"/>
</dbReference>
<dbReference type="PANTHER" id="PTHR43798">
    <property type="entry name" value="MONOACYLGLYCEROL LIPASE"/>
    <property type="match status" value="1"/>
</dbReference>
<dbReference type="InterPro" id="IPR029058">
    <property type="entry name" value="AB_hydrolase_fold"/>
</dbReference>
<gene>
    <name evidence="3" type="ORF">QWZ12_16595</name>
</gene>
<dbReference type="PANTHER" id="PTHR43798:SF31">
    <property type="entry name" value="AB HYDROLASE SUPERFAMILY PROTEIN YCLE"/>
    <property type="match status" value="1"/>
</dbReference>
<evidence type="ECO:0000259" key="2">
    <source>
        <dbReference type="Pfam" id="PF12697"/>
    </source>
</evidence>
<dbReference type="Pfam" id="PF13618">
    <property type="entry name" value="Gluconate_2-dh3"/>
    <property type="match status" value="1"/>
</dbReference>
<evidence type="ECO:0000256" key="1">
    <source>
        <dbReference type="ARBA" id="ARBA00022801"/>
    </source>
</evidence>